<gene>
    <name evidence="3" type="ORF">QNI19_29215</name>
</gene>
<dbReference type="InterPro" id="IPR011006">
    <property type="entry name" value="CheY-like_superfamily"/>
</dbReference>
<feature type="modified residue" description="4-aspartylphosphate" evidence="1">
    <location>
        <position position="69"/>
    </location>
</feature>
<reference evidence="3 4" key="1">
    <citation type="submission" date="2023-05" db="EMBL/GenBank/DDBJ databases">
        <authorList>
            <person name="Zhang X."/>
        </authorList>
    </citation>
    <scope>NUCLEOTIDE SEQUENCE [LARGE SCALE GENOMIC DNA]</scope>
    <source>
        <strain evidence="3 4">DM2B3-1</strain>
    </source>
</reference>
<name>A0ABT7CTF1_9BACT</name>
<sequence length="147" mass="17042">MIFKTYTSFCQTIMFIDDNPIDTFIHTRLLKLSEFQGKQLVYDNCFAALDYLTCNQYVGELLPELIFVDLHLPLMSGLEFIEKIKALPGLIEKQCQVVVLSSTYPEPEMAFQMEKSGVWKILEKPLRLEDLKNIYEEVEGMRYAIAS</sequence>
<keyword evidence="4" id="KW-1185">Reference proteome</keyword>
<accession>A0ABT7CTF1</accession>
<dbReference type="PANTHER" id="PTHR44520">
    <property type="entry name" value="RESPONSE REGULATOR RCP1-RELATED"/>
    <property type="match status" value="1"/>
</dbReference>
<evidence type="ECO:0000313" key="4">
    <source>
        <dbReference type="Proteomes" id="UP001228581"/>
    </source>
</evidence>
<organism evidence="3 4">
    <name type="scientific">Xanthocytophaga flava</name>
    <dbReference type="NCBI Taxonomy" id="3048013"/>
    <lineage>
        <taxon>Bacteria</taxon>
        <taxon>Pseudomonadati</taxon>
        <taxon>Bacteroidota</taxon>
        <taxon>Cytophagia</taxon>
        <taxon>Cytophagales</taxon>
        <taxon>Rhodocytophagaceae</taxon>
        <taxon>Xanthocytophaga</taxon>
    </lineage>
</organism>
<dbReference type="SUPFAM" id="SSF52172">
    <property type="entry name" value="CheY-like"/>
    <property type="match status" value="1"/>
</dbReference>
<dbReference type="InterPro" id="IPR052893">
    <property type="entry name" value="TCS_response_regulator"/>
</dbReference>
<comment type="caution">
    <text evidence="3">The sequence shown here is derived from an EMBL/GenBank/DDBJ whole genome shotgun (WGS) entry which is preliminary data.</text>
</comment>
<dbReference type="Gene3D" id="3.40.50.2300">
    <property type="match status" value="1"/>
</dbReference>
<dbReference type="SMART" id="SM00448">
    <property type="entry name" value="REC"/>
    <property type="match status" value="1"/>
</dbReference>
<dbReference type="PROSITE" id="PS50110">
    <property type="entry name" value="RESPONSE_REGULATORY"/>
    <property type="match status" value="1"/>
</dbReference>
<dbReference type="RefSeq" id="WP_314002330.1">
    <property type="nucleotide sequence ID" value="NZ_JASJOR010000004.1"/>
</dbReference>
<dbReference type="PANTHER" id="PTHR44520:SF2">
    <property type="entry name" value="RESPONSE REGULATOR RCP1"/>
    <property type="match status" value="1"/>
</dbReference>
<feature type="domain" description="Response regulatory" evidence="2">
    <location>
        <begin position="12"/>
        <end position="139"/>
    </location>
</feature>
<keyword evidence="1" id="KW-0597">Phosphoprotein</keyword>
<dbReference type="InterPro" id="IPR001789">
    <property type="entry name" value="Sig_transdc_resp-reg_receiver"/>
</dbReference>
<proteinExistence type="predicted"/>
<evidence type="ECO:0000256" key="1">
    <source>
        <dbReference type="PROSITE-ProRule" id="PRU00169"/>
    </source>
</evidence>
<evidence type="ECO:0000259" key="2">
    <source>
        <dbReference type="PROSITE" id="PS50110"/>
    </source>
</evidence>
<dbReference type="Proteomes" id="UP001228581">
    <property type="component" value="Unassembled WGS sequence"/>
</dbReference>
<dbReference type="Pfam" id="PF00072">
    <property type="entry name" value="Response_reg"/>
    <property type="match status" value="1"/>
</dbReference>
<dbReference type="EMBL" id="JASJOT010000028">
    <property type="protein sequence ID" value="MDJ1497053.1"/>
    <property type="molecule type" value="Genomic_DNA"/>
</dbReference>
<evidence type="ECO:0000313" key="3">
    <source>
        <dbReference type="EMBL" id="MDJ1497053.1"/>
    </source>
</evidence>
<protein>
    <submittedName>
        <fullName evidence="3">Response regulator</fullName>
    </submittedName>
</protein>